<dbReference type="RefSeq" id="WP_103231880.1">
    <property type="nucleotide sequence ID" value="NZ_PPEG02000002.1"/>
</dbReference>
<protein>
    <submittedName>
        <fullName evidence="1">Uncharacterized protein</fullName>
    </submittedName>
</protein>
<reference evidence="1 2" key="1">
    <citation type="submission" date="2018-04" db="EMBL/GenBank/DDBJ databases">
        <title>Chryseobacterium oncorhynchi 701B-08T from rainbow trout, and Chryseobacterium viscerum 687B-08T from diseased fish.</title>
        <authorList>
            <person name="Jeong J.-J."/>
            <person name="Lee Y.J."/>
            <person name="Pathiraja D."/>
            <person name="Park B."/>
            <person name="Choi I.-G."/>
            <person name="Kim K.D."/>
        </authorList>
    </citation>
    <scope>NUCLEOTIDE SEQUENCE [LARGE SCALE GENOMIC DNA]</scope>
    <source>
        <strain evidence="1 2">687B-08</strain>
    </source>
</reference>
<dbReference type="AlphaFoldDB" id="A0A316WSC7"/>
<organism evidence="1 2">
    <name type="scientific">Chryseobacterium viscerum</name>
    <dbReference type="NCBI Taxonomy" id="1037377"/>
    <lineage>
        <taxon>Bacteria</taxon>
        <taxon>Pseudomonadati</taxon>
        <taxon>Bacteroidota</taxon>
        <taxon>Flavobacteriia</taxon>
        <taxon>Flavobacteriales</taxon>
        <taxon>Weeksellaceae</taxon>
        <taxon>Chryseobacterium group</taxon>
        <taxon>Chryseobacterium</taxon>
    </lineage>
</organism>
<proteinExistence type="predicted"/>
<comment type="caution">
    <text evidence="1">The sequence shown here is derived from an EMBL/GenBank/DDBJ whole genome shotgun (WGS) entry which is preliminary data.</text>
</comment>
<name>A0A316WSC7_9FLAO</name>
<evidence type="ECO:0000313" key="1">
    <source>
        <dbReference type="EMBL" id="PWN64117.1"/>
    </source>
</evidence>
<gene>
    <name evidence="1" type="ORF">C1634_005860</name>
</gene>
<sequence>MKIGIITYKKYEELVTLNEHLVINDLFNIILNDSDFVKFQILDRNGNLFLSTHYGETGKGIEYLEVLQVKRDEEILWTIYDAYKTPSLVHKTKVTWKVNGGICKTKKEALKYVDRINHKAKLLIEKFVDQNSRVKTAINH</sequence>
<evidence type="ECO:0000313" key="2">
    <source>
        <dbReference type="Proteomes" id="UP000236413"/>
    </source>
</evidence>
<accession>A0A316WSC7</accession>
<dbReference type="EMBL" id="PPEG02000002">
    <property type="protein sequence ID" value="PWN64117.1"/>
    <property type="molecule type" value="Genomic_DNA"/>
</dbReference>
<dbReference type="Proteomes" id="UP000236413">
    <property type="component" value="Unassembled WGS sequence"/>
</dbReference>